<evidence type="ECO:0000313" key="2">
    <source>
        <dbReference type="EMBL" id="MPC31470.1"/>
    </source>
</evidence>
<evidence type="ECO:0000256" key="1">
    <source>
        <dbReference type="SAM" id="MobiDB-lite"/>
    </source>
</evidence>
<dbReference type="AlphaFoldDB" id="A0A5B7EB58"/>
<feature type="compositionally biased region" description="Low complexity" evidence="1">
    <location>
        <begin position="51"/>
        <end position="61"/>
    </location>
</feature>
<reference evidence="2 3" key="1">
    <citation type="submission" date="2019-05" db="EMBL/GenBank/DDBJ databases">
        <title>Another draft genome of Portunus trituberculatus and its Hox gene families provides insights of decapod evolution.</title>
        <authorList>
            <person name="Jeong J.-H."/>
            <person name="Song I."/>
            <person name="Kim S."/>
            <person name="Choi T."/>
            <person name="Kim D."/>
            <person name="Ryu S."/>
            <person name="Kim W."/>
        </authorList>
    </citation>
    <scope>NUCLEOTIDE SEQUENCE [LARGE SCALE GENOMIC DNA]</scope>
    <source>
        <tissue evidence="2">Muscle</tissue>
    </source>
</reference>
<protein>
    <submittedName>
        <fullName evidence="2">Uncharacterized protein</fullName>
    </submittedName>
</protein>
<keyword evidence="3" id="KW-1185">Reference proteome</keyword>
<dbReference type="EMBL" id="VSRR010002442">
    <property type="protein sequence ID" value="MPC31470.1"/>
    <property type="molecule type" value="Genomic_DNA"/>
</dbReference>
<feature type="region of interest" description="Disordered" evidence="1">
    <location>
        <begin position="51"/>
        <end position="98"/>
    </location>
</feature>
<dbReference type="Proteomes" id="UP000324222">
    <property type="component" value="Unassembled WGS sequence"/>
</dbReference>
<comment type="caution">
    <text evidence="2">The sequence shown here is derived from an EMBL/GenBank/DDBJ whole genome shotgun (WGS) entry which is preliminary data.</text>
</comment>
<accession>A0A5B7EB58</accession>
<proteinExistence type="predicted"/>
<sequence length="98" mass="10428">MGISLKTYLRIEVLSGQVSRLEESRRPLPPKGLRSPREMPLNFLATAMGTSGSAAAGSSIGCEPQKDVSTNIHDGDGDLLPTEPASDPNDDRRLLLPG</sequence>
<name>A0A5B7EB58_PORTR</name>
<gene>
    <name evidence="2" type="ORF">E2C01_024759</name>
</gene>
<evidence type="ECO:0000313" key="3">
    <source>
        <dbReference type="Proteomes" id="UP000324222"/>
    </source>
</evidence>
<organism evidence="2 3">
    <name type="scientific">Portunus trituberculatus</name>
    <name type="common">Swimming crab</name>
    <name type="synonym">Neptunus trituberculatus</name>
    <dbReference type="NCBI Taxonomy" id="210409"/>
    <lineage>
        <taxon>Eukaryota</taxon>
        <taxon>Metazoa</taxon>
        <taxon>Ecdysozoa</taxon>
        <taxon>Arthropoda</taxon>
        <taxon>Crustacea</taxon>
        <taxon>Multicrustacea</taxon>
        <taxon>Malacostraca</taxon>
        <taxon>Eumalacostraca</taxon>
        <taxon>Eucarida</taxon>
        <taxon>Decapoda</taxon>
        <taxon>Pleocyemata</taxon>
        <taxon>Brachyura</taxon>
        <taxon>Eubrachyura</taxon>
        <taxon>Portunoidea</taxon>
        <taxon>Portunidae</taxon>
        <taxon>Portuninae</taxon>
        <taxon>Portunus</taxon>
    </lineage>
</organism>
<feature type="compositionally biased region" description="Basic and acidic residues" evidence="1">
    <location>
        <begin position="89"/>
        <end position="98"/>
    </location>
</feature>